<dbReference type="EMBL" id="FNHS01000019">
    <property type="protein sequence ID" value="SDO30940.1"/>
    <property type="molecule type" value="Genomic_DNA"/>
</dbReference>
<evidence type="ECO:0000313" key="2">
    <source>
        <dbReference type="EMBL" id="SDO30940.1"/>
    </source>
</evidence>
<evidence type="ECO:0000256" key="1">
    <source>
        <dbReference type="SAM" id="Phobius"/>
    </source>
</evidence>
<keyword evidence="1" id="KW-0812">Transmembrane</keyword>
<protein>
    <submittedName>
        <fullName evidence="2">Uncharacterized protein</fullName>
    </submittedName>
</protein>
<keyword evidence="1" id="KW-1133">Transmembrane helix</keyword>
<gene>
    <name evidence="2" type="ORF">SAMN05216360_11923</name>
</gene>
<feature type="transmembrane region" description="Helical" evidence="1">
    <location>
        <begin position="33"/>
        <end position="52"/>
    </location>
</feature>
<organism evidence="2 3">
    <name type="scientific">Methylobacterium phyllostachyos</name>
    <dbReference type="NCBI Taxonomy" id="582672"/>
    <lineage>
        <taxon>Bacteria</taxon>
        <taxon>Pseudomonadati</taxon>
        <taxon>Pseudomonadota</taxon>
        <taxon>Alphaproteobacteria</taxon>
        <taxon>Hyphomicrobiales</taxon>
        <taxon>Methylobacteriaceae</taxon>
        <taxon>Methylobacterium</taxon>
    </lineage>
</organism>
<proteinExistence type="predicted"/>
<reference evidence="3" key="1">
    <citation type="submission" date="2016-10" db="EMBL/GenBank/DDBJ databases">
        <authorList>
            <person name="Varghese N."/>
            <person name="Submissions S."/>
        </authorList>
    </citation>
    <scope>NUCLEOTIDE SEQUENCE [LARGE SCALE GENOMIC DNA]</scope>
    <source>
        <strain evidence="3">BL47</strain>
    </source>
</reference>
<dbReference type="AlphaFoldDB" id="A0A1H0II36"/>
<keyword evidence="1" id="KW-0472">Membrane</keyword>
<dbReference type="Proteomes" id="UP000198704">
    <property type="component" value="Unassembled WGS sequence"/>
</dbReference>
<accession>A0A1H0II36</accession>
<name>A0A1H0II36_9HYPH</name>
<sequence length="144" mass="14570">MTFAIDRMQRSSMTAVISSEAGAGSARLAHRTAFGVLGGAVTLVVPLLLLAVPQSDTVVIVGAAGSDAGDLVRLVAEAGGSILNVDGVRDIAVARAEGGGFVGRLYATGARLVLDGRGSNGCAGVRRDAPASSRPEYNFESIAR</sequence>
<evidence type="ECO:0000313" key="3">
    <source>
        <dbReference type="Proteomes" id="UP000198704"/>
    </source>
</evidence>
<keyword evidence="3" id="KW-1185">Reference proteome</keyword>